<name>A0ACC1YK25_MELAZ</name>
<gene>
    <name evidence="1" type="ORF">OWV82_006848</name>
</gene>
<accession>A0ACC1YK25</accession>
<proteinExistence type="predicted"/>
<comment type="caution">
    <text evidence="1">The sequence shown here is derived from an EMBL/GenBank/DDBJ whole genome shotgun (WGS) entry which is preliminary data.</text>
</comment>
<evidence type="ECO:0000313" key="2">
    <source>
        <dbReference type="Proteomes" id="UP001164539"/>
    </source>
</evidence>
<dbReference type="Proteomes" id="UP001164539">
    <property type="component" value="Chromosome 3"/>
</dbReference>
<protein>
    <submittedName>
        <fullName evidence="1">Zinc finger BED domain-containing protein</fullName>
    </submittedName>
</protein>
<organism evidence="1 2">
    <name type="scientific">Melia azedarach</name>
    <name type="common">Chinaberry tree</name>
    <dbReference type="NCBI Taxonomy" id="155640"/>
    <lineage>
        <taxon>Eukaryota</taxon>
        <taxon>Viridiplantae</taxon>
        <taxon>Streptophyta</taxon>
        <taxon>Embryophyta</taxon>
        <taxon>Tracheophyta</taxon>
        <taxon>Spermatophyta</taxon>
        <taxon>Magnoliopsida</taxon>
        <taxon>eudicotyledons</taxon>
        <taxon>Gunneridae</taxon>
        <taxon>Pentapetalae</taxon>
        <taxon>rosids</taxon>
        <taxon>malvids</taxon>
        <taxon>Sapindales</taxon>
        <taxon>Meliaceae</taxon>
        <taxon>Melia</taxon>
    </lineage>
</organism>
<sequence>MDGSCNENLETHQPHGQASSPAMDVDVSFSSHEGFWAPDGRASSSATEYSWPEIDKFCASHQPHGPEMYVGSEVHGNQAGNYMETHAQIHYTEFTEGIEVDGNQAGNNIEMDIVGNQEYVPAMEISGSLPNNEFLVTEREMIEETEVHGNQAANNIGKEILATDQPRALQVTGGREVDGNQGNNVEMDSVMNQRRKKRSRVWVEMTEFTGEDGRVWARCNHCGKVFDGSSKKGTTHLNNHLKICPRKRNNGAGNNADKQMHQTPNIPSSVVTEEKSVIDLIKSCFDKHGFLIKDCDPFALNSKKDEILKVYEEEKEELRRFLNQLPCRLSIGTGFYFGYYVLSVCYIDNSWQQKEKVVSVCVANEEEELHHNYQNLVKMLKESCLDLKIDGNICSIIYCDDIDSPFFKGDREDVIGEINSWFNQRGNSLPFGRLLFSYDTLSSICNEFGDSLGECLWENFGEIRKCINYVKRWSSNSRNFQIAIDNAGVHGKDILVGENSITNFGNAVGYKEAFLELERIDSNFKSRSINLTEEQWDEATVMHQHCEALLDSFGSLAESEYTTLNQYFPDFCDACMKLLSLRQKTQCYDLDEQTSTLIEKLSSELEVYNLILVVAAILDPRFKMEIVQLWYKKIYGRDADRYFEKIIHDFTDVYNKYYAKASEFEDTTSSSSYLDSMGRPCKSAPKSSLELERYLNDSKVPAIEDFDILAWWRIYTPIFPTLARMARDYLVLPINYRMPLNFNFFAAGDILDRQDLDHDIKLALLQLTDSMAEKS</sequence>
<reference evidence="1 2" key="1">
    <citation type="journal article" date="2023" name="Science">
        <title>Complex scaffold remodeling in plant triterpene biosynthesis.</title>
        <authorList>
            <person name="De La Pena R."/>
            <person name="Hodgson H."/>
            <person name="Liu J.C."/>
            <person name="Stephenson M.J."/>
            <person name="Martin A.C."/>
            <person name="Owen C."/>
            <person name="Harkess A."/>
            <person name="Leebens-Mack J."/>
            <person name="Jimenez L.E."/>
            <person name="Osbourn A."/>
            <person name="Sattely E.S."/>
        </authorList>
    </citation>
    <scope>NUCLEOTIDE SEQUENCE [LARGE SCALE GENOMIC DNA]</scope>
    <source>
        <strain evidence="2">cv. JPN11</strain>
        <tissue evidence="1">Leaf</tissue>
    </source>
</reference>
<evidence type="ECO:0000313" key="1">
    <source>
        <dbReference type="EMBL" id="KAJ4723478.1"/>
    </source>
</evidence>
<keyword evidence="2" id="KW-1185">Reference proteome</keyword>
<dbReference type="EMBL" id="CM051396">
    <property type="protein sequence ID" value="KAJ4723478.1"/>
    <property type="molecule type" value="Genomic_DNA"/>
</dbReference>